<evidence type="ECO:0000313" key="3">
    <source>
        <dbReference type="Proteomes" id="UP000785653"/>
    </source>
</evidence>
<proteinExistence type="predicted"/>
<evidence type="ECO:0000256" key="1">
    <source>
        <dbReference type="SAM" id="Phobius"/>
    </source>
</evidence>
<keyword evidence="1" id="KW-0472">Membrane</keyword>
<feature type="transmembrane region" description="Helical" evidence="1">
    <location>
        <begin position="29"/>
        <end position="53"/>
    </location>
</feature>
<feature type="transmembrane region" description="Helical" evidence="1">
    <location>
        <begin position="65"/>
        <end position="85"/>
    </location>
</feature>
<name>A0A930Q146_9MICC</name>
<dbReference type="Proteomes" id="UP000785653">
    <property type="component" value="Unassembled WGS sequence"/>
</dbReference>
<keyword evidence="1" id="KW-1133">Transmembrane helix</keyword>
<protein>
    <submittedName>
        <fullName evidence="2">Uncharacterized protein</fullName>
    </submittedName>
</protein>
<comment type="caution">
    <text evidence="2">The sequence shown here is derived from an EMBL/GenBank/DDBJ whole genome shotgun (WGS) entry which is preliminary data.</text>
</comment>
<sequence>MNVISEEVVRTWNTAETTELKELREYKKYGVWACGVLAIETAVLSVVFAAAVFFMWNHVDVPERVAACAACFAFIGIRLCIFAALNDPKSDQVR</sequence>
<evidence type="ECO:0000313" key="2">
    <source>
        <dbReference type="EMBL" id="MBF1673461.1"/>
    </source>
</evidence>
<reference evidence="2" key="1">
    <citation type="submission" date="2020-04" db="EMBL/GenBank/DDBJ databases">
        <title>Deep metagenomics examines the oral microbiome during advanced dental caries in children, revealing novel taxa and co-occurrences with host molecules.</title>
        <authorList>
            <person name="Baker J.L."/>
            <person name="Morton J.T."/>
            <person name="Dinis M."/>
            <person name="Alvarez R."/>
            <person name="Tran N.C."/>
            <person name="Knight R."/>
            <person name="Edlund A."/>
        </authorList>
    </citation>
    <scope>NUCLEOTIDE SEQUENCE</scope>
    <source>
        <strain evidence="2">JCVI_47_bin.3</strain>
    </source>
</reference>
<gene>
    <name evidence="2" type="ORF">HXO65_04555</name>
</gene>
<dbReference type="AlphaFoldDB" id="A0A930Q146"/>
<accession>A0A930Q146</accession>
<keyword evidence="1" id="KW-0812">Transmembrane</keyword>
<dbReference type="EMBL" id="JABZXS010000047">
    <property type="protein sequence ID" value="MBF1673461.1"/>
    <property type="molecule type" value="Genomic_DNA"/>
</dbReference>
<organism evidence="2 3">
    <name type="scientific">Rothia mucilaginosa</name>
    <dbReference type="NCBI Taxonomy" id="43675"/>
    <lineage>
        <taxon>Bacteria</taxon>
        <taxon>Bacillati</taxon>
        <taxon>Actinomycetota</taxon>
        <taxon>Actinomycetes</taxon>
        <taxon>Micrococcales</taxon>
        <taxon>Micrococcaceae</taxon>
        <taxon>Rothia</taxon>
    </lineage>
</organism>